<evidence type="ECO:0000256" key="4">
    <source>
        <dbReference type="ARBA" id="ARBA00022833"/>
    </source>
</evidence>
<keyword evidence="2" id="KW-0677">Repeat</keyword>
<dbReference type="Gene3D" id="3.30.60.90">
    <property type="match status" value="1"/>
</dbReference>
<evidence type="ECO:0000256" key="1">
    <source>
        <dbReference type="ARBA" id="ARBA00022723"/>
    </source>
</evidence>
<evidence type="ECO:0000313" key="8">
    <source>
        <dbReference type="Proteomes" id="UP001177003"/>
    </source>
</evidence>
<evidence type="ECO:0000259" key="6">
    <source>
        <dbReference type="Pfam" id="PF03107"/>
    </source>
</evidence>
<evidence type="ECO:0000256" key="2">
    <source>
        <dbReference type="ARBA" id="ARBA00022737"/>
    </source>
</evidence>
<dbReference type="EMBL" id="OX465085">
    <property type="protein sequence ID" value="CAI9302724.1"/>
    <property type="molecule type" value="Genomic_DNA"/>
</dbReference>
<organism evidence="7 8">
    <name type="scientific">Lactuca saligna</name>
    <name type="common">Willowleaf lettuce</name>
    <dbReference type="NCBI Taxonomy" id="75948"/>
    <lineage>
        <taxon>Eukaryota</taxon>
        <taxon>Viridiplantae</taxon>
        <taxon>Streptophyta</taxon>
        <taxon>Embryophyta</taxon>
        <taxon>Tracheophyta</taxon>
        <taxon>Spermatophyta</taxon>
        <taxon>Magnoliopsida</taxon>
        <taxon>eudicotyledons</taxon>
        <taxon>Gunneridae</taxon>
        <taxon>Pentapetalae</taxon>
        <taxon>asterids</taxon>
        <taxon>campanulids</taxon>
        <taxon>Asterales</taxon>
        <taxon>Asteraceae</taxon>
        <taxon>Cichorioideae</taxon>
        <taxon>Cichorieae</taxon>
        <taxon>Lactucinae</taxon>
        <taxon>Lactuca</taxon>
    </lineage>
</organism>
<dbReference type="Proteomes" id="UP001177003">
    <property type="component" value="Chromosome 9"/>
</dbReference>
<accession>A0AA36ENS7</accession>
<dbReference type="PANTHER" id="PTHR47841:SF7">
    <property type="entry name" value="CYSTEINE_HISTIDINE-RICH C1 DOMAIN PROTEIN"/>
    <property type="match status" value="1"/>
</dbReference>
<sequence>MAPLQRSASALASQPQPQQDQLQIHHFTHQHPVQKLFMAFEFNCDGCKTRGYGVRYQCSACNFDLHEHCATAPHRLQSHVHPHHQIVLVNRPGTSHFCDVCKGFTDGLSYTCQTCEFDVHTLCTQIPVATGVPKLKVNPCQQQQGVVQWAQPTTAFGGHHQSQPVVIMNQHQQGVPASTTAFVDFYGTNNGKPVQMMNHQQYHHQQQLQQQGVSTTAFGGYQGVNNNNNQAVIINQHHHQQLQQQQAFGGYQNQQFGGYNNQPVMINRQQQQGNKSSTFANVGKIAANVLMTSLIGVPINFNSRK</sequence>
<evidence type="ECO:0000256" key="3">
    <source>
        <dbReference type="ARBA" id="ARBA00022771"/>
    </source>
</evidence>
<evidence type="ECO:0000256" key="5">
    <source>
        <dbReference type="SAM" id="MobiDB-lite"/>
    </source>
</evidence>
<feature type="domain" description="DC1" evidence="6">
    <location>
        <begin position="80"/>
        <end position="123"/>
    </location>
</feature>
<dbReference type="PANTHER" id="PTHR47841">
    <property type="entry name" value="DIACYLGLYCEROL KINASE THETA-LIKE-RELATED"/>
    <property type="match status" value="1"/>
</dbReference>
<name>A0AA36ENS7_LACSI</name>
<dbReference type="AlphaFoldDB" id="A0AA36ENS7"/>
<protein>
    <recommendedName>
        <fullName evidence="6">DC1 domain-containing protein</fullName>
    </recommendedName>
</protein>
<keyword evidence="4" id="KW-0862">Zinc</keyword>
<dbReference type="Gene3D" id="3.30.60.20">
    <property type="match status" value="1"/>
</dbReference>
<dbReference type="Pfam" id="PF03107">
    <property type="entry name" value="C1_2"/>
    <property type="match status" value="2"/>
</dbReference>
<proteinExistence type="predicted"/>
<evidence type="ECO:0000313" key="7">
    <source>
        <dbReference type="EMBL" id="CAI9302724.1"/>
    </source>
</evidence>
<feature type="region of interest" description="Disordered" evidence="5">
    <location>
        <begin position="1"/>
        <end position="21"/>
    </location>
</feature>
<dbReference type="GO" id="GO:0008270">
    <property type="term" value="F:zinc ion binding"/>
    <property type="evidence" value="ECO:0007669"/>
    <property type="project" value="UniProtKB-KW"/>
</dbReference>
<dbReference type="InterPro" id="IPR004146">
    <property type="entry name" value="DC1"/>
</dbReference>
<feature type="domain" description="DC1" evidence="6">
    <location>
        <begin position="27"/>
        <end position="70"/>
    </location>
</feature>
<dbReference type="InterPro" id="IPR043145">
    <property type="entry name" value="Znf_ZZ_sf"/>
</dbReference>
<keyword evidence="8" id="KW-1185">Reference proteome</keyword>
<gene>
    <name evidence="7" type="ORF">LSALG_LOCUS41197</name>
</gene>
<dbReference type="SUPFAM" id="SSF57889">
    <property type="entry name" value="Cysteine-rich domain"/>
    <property type="match status" value="1"/>
</dbReference>
<dbReference type="InterPro" id="IPR046349">
    <property type="entry name" value="C1-like_sf"/>
</dbReference>
<keyword evidence="3" id="KW-0863">Zinc-finger</keyword>
<reference evidence="7" key="1">
    <citation type="submission" date="2023-04" db="EMBL/GenBank/DDBJ databases">
        <authorList>
            <person name="Vijverberg K."/>
            <person name="Xiong W."/>
            <person name="Schranz E."/>
        </authorList>
    </citation>
    <scope>NUCLEOTIDE SEQUENCE</scope>
</reference>
<keyword evidence="1" id="KW-0479">Metal-binding</keyword>